<evidence type="ECO:0000256" key="1">
    <source>
        <dbReference type="SAM" id="MobiDB-lite"/>
    </source>
</evidence>
<dbReference type="AlphaFoldDB" id="A0A6H5I185"/>
<dbReference type="Proteomes" id="UP000479190">
    <property type="component" value="Unassembled WGS sequence"/>
</dbReference>
<evidence type="ECO:0000313" key="2">
    <source>
        <dbReference type="EMBL" id="CAB0030283.1"/>
    </source>
</evidence>
<feature type="region of interest" description="Disordered" evidence="1">
    <location>
        <begin position="418"/>
        <end position="441"/>
    </location>
</feature>
<dbReference type="EMBL" id="CADCXV010000447">
    <property type="protein sequence ID" value="CAB0030283.1"/>
    <property type="molecule type" value="Genomic_DNA"/>
</dbReference>
<reference evidence="2 3" key="1">
    <citation type="submission" date="2020-02" db="EMBL/GenBank/DDBJ databases">
        <authorList>
            <person name="Ferguson B K."/>
        </authorList>
    </citation>
    <scope>NUCLEOTIDE SEQUENCE [LARGE SCALE GENOMIC DNA]</scope>
</reference>
<accession>A0A6H5I185</accession>
<feature type="compositionally biased region" description="Gly residues" evidence="1">
    <location>
        <begin position="424"/>
        <end position="441"/>
    </location>
</feature>
<evidence type="ECO:0000313" key="3">
    <source>
        <dbReference type="Proteomes" id="UP000479190"/>
    </source>
</evidence>
<organism evidence="2 3">
    <name type="scientific">Trichogramma brassicae</name>
    <dbReference type="NCBI Taxonomy" id="86971"/>
    <lineage>
        <taxon>Eukaryota</taxon>
        <taxon>Metazoa</taxon>
        <taxon>Ecdysozoa</taxon>
        <taxon>Arthropoda</taxon>
        <taxon>Hexapoda</taxon>
        <taxon>Insecta</taxon>
        <taxon>Pterygota</taxon>
        <taxon>Neoptera</taxon>
        <taxon>Endopterygota</taxon>
        <taxon>Hymenoptera</taxon>
        <taxon>Apocrita</taxon>
        <taxon>Proctotrupomorpha</taxon>
        <taxon>Chalcidoidea</taxon>
        <taxon>Trichogrammatidae</taxon>
        <taxon>Trichogramma</taxon>
    </lineage>
</organism>
<proteinExistence type="predicted"/>
<gene>
    <name evidence="2" type="ORF">TBRA_LOCUS2290</name>
</gene>
<protein>
    <submittedName>
        <fullName evidence="2">Uncharacterized protein</fullName>
    </submittedName>
</protein>
<keyword evidence="3" id="KW-1185">Reference proteome</keyword>
<name>A0A6H5I185_9HYME</name>
<dbReference type="OrthoDB" id="7612752at2759"/>
<sequence>MGVQHGCSRCSFLSSRSGGLTQVPIHAAYHWREPVATPSTRARVAWRRSAHDNMDNFEDMGVCSFDSGSGSDIAAALAIEDETATPQADASFAKNTSLHMSGAKVARIAQDLMEAQKKNITRVLADVSFLCTTADIWSATTRSFMGVTAHWSIPSTQHGVIEFKEKAWKIVFILKYKKNDKNSCFNNAYCYIWLTRVNYNEQLIISELQYLVYGATTDYARVVYFSIAHGDRDLRTRSYLAHYCRCDIYLSSRIAKHSHAQCSTGAAALQPAWKARSANCPLMVRKRFGSGPRRMLLVSRFKPEWRAYIRATTSELWRAQRASVILLLYNTRQSTTLDPPKIISMSIESGGLLKISRGATVYSETSPKSSFRSFGSPRIRGCLTGARLFGAEEDRSNATAETAAAAAGLIGAMRRRGGRRRGAGTVGGATGAGTTGAVRGGGGRRWGDGRWVLAAGQYSVCAAVLVEVASVCVCLELRCLGAPVAGVCVVVPPRRLTSFSSCQMYRTAAHAPRFSTMRLSSSCGMSGDSGRGWEDDMGE</sequence>